<sequence length="31" mass="3523">MAMGDKMEEPLRWNSPSQESRRQPAGGYEAL</sequence>
<dbReference type="EMBL" id="GBXM01026254">
    <property type="protein sequence ID" value="JAH82323.1"/>
    <property type="molecule type" value="Transcribed_RNA"/>
</dbReference>
<reference evidence="2" key="1">
    <citation type="submission" date="2014-11" db="EMBL/GenBank/DDBJ databases">
        <authorList>
            <person name="Amaro Gonzalez C."/>
        </authorList>
    </citation>
    <scope>NUCLEOTIDE SEQUENCE</scope>
</reference>
<evidence type="ECO:0000256" key="1">
    <source>
        <dbReference type="SAM" id="MobiDB-lite"/>
    </source>
</evidence>
<feature type="compositionally biased region" description="Basic and acidic residues" evidence="1">
    <location>
        <begin position="1"/>
        <end position="11"/>
    </location>
</feature>
<protein>
    <submittedName>
        <fullName evidence="2">Uncharacterized protein</fullName>
    </submittedName>
</protein>
<organism evidence="2">
    <name type="scientific">Anguilla anguilla</name>
    <name type="common">European freshwater eel</name>
    <name type="synonym">Muraena anguilla</name>
    <dbReference type="NCBI Taxonomy" id="7936"/>
    <lineage>
        <taxon>Eukaryota</taxon>
        <taxon>Metazoa</taxon>
        <taxon>Chordata</taxon>
        <taxon>Craniata</taxon>
        <taxon>Vertebrata</taxon>
        <taxon>Euteleostomi</taxon>
        <taxon>Actinopterygii</taxon>
        <taxon>Neopterygii</taxon>
        <taxon>Teleostei</taxon>
        <taxon>Anguilliformes</taxon>
        <taxon>Anguillidae</taxon>
        <taxon>Anguilla</taxon>
    </lineage>
</organism>
<reference evidence="2" key="2">
    <citation type="journal article" date="2015" name="Fish Shellfish Immunol.">
        <title>Early steps in the European eel (Anguilla anguilla)-Vibrio vulnificus interaction in the gills: Role of the RtxA13 toxin.</title>
        <authorList>
            <person name="Callol A."/>
            <person name="Pajuelo D."/>
            <person name="Ebbesson L."/>
            <person name="Teles M."/>
            <person name="MacKenzie S."/>
            <person name="Amaro C."/>
        </authorList>
    </citation>
    <scope>NUCLEOTIDE SEQUENCE</scope>
</reference>
<accession>A0A0E9VYL3</accession>
<evidence type="ECO:0000313" key="2">
    <source>
        <dbReference type="EMBL" id="JAH82323.1"/>
    </source>
</evidence>
<dbReference type="AlphaFoldDB" id="A0A0E9VYL3"/>
<feature type="region of interest" description="Disordered" evidence="1">
    <location>
        <begin position="1"/>
        <end position="31"/>
    </location>
</feature>
<proteinExistence type="predicted"/>
<name>A0A0E9VYL3_ANGAN</name>